<reference evidence="3 4" key="1">
    <citation type="submission" date="2017-10" db="EMBL/GenBank/DDBJ databases">
        <title>Novel microbial diversity and functional potential in the marine mammal oral microbiome.</title>
        <authorList>
            <person name="Dudek N.K."/>
            <person name="Sun C.L."/>
            <person name="Burstein D."/>
            <person name="Kantor R.S."/>
            <person name="Aliaga Goltsman D.S."/>
            <person name="Bik E.M."/>
            <person name="Thomas B.C."/>
            <person name="Banfield J.F."/>
            <person name="Relman D.A."/>
        </authorList>
    </citation>
    <scope>NUCLEOTIDE SEQUENCE [LARGE SCALE GENOMIC DNA]</scope>
    <source>
        <strain evidence="3">DOLJORAL78_49_30</strain>
    </source>
</reference>
<dbReference type="Pfam" id="PF16732">
    <property type="entry name" value="ComP_DUS"/>
    <property type="match status" value="1"/>
</dbReference>
<dbReference type="GO" id="GO:0015627">
    <property type="term" value="C:type II protein secretion system complex"/>
    <property type="evidence" value="ECO:0007669"/>
    <property type="project" value="InterPro"/>
</dbReference>
<keyword evidence="2" id="KW-0472">Membrane</keyword>
<name>A0A2G6JAK2_NEPCE</name>
<dbReference type="PRINTS" id="PR00813">
    <property type="entry name" value="BCTERIALGSPG"/>
</dbReference>
<evidence type="ECO:0000313" key="3">
    <source>
        <dbReference type="EMBL" id="PIE20461.1"/>
    </source>
</evidence>
<dbReference type="GO" id="GO:0043683">
    <property type="term" value="P:type IV pilus assembly"/>
    <property type="evidence" value="ECO:0007669"/>
    <property type="project" value="InterPro"/>
</dbReference>
<dbReference type="Gene3D" id="3.30.700.10">
    <property type="entry name" value="Glycoprotein, Type 4 Pilin"/>
    <property type="match status" value="1"/>
</dbReference>
<dbReference type="Proteomes" id="UP000242733">
    <property type="component" value="Unassembled WGS sequence"/>
</dbReference>
<proteinExistence type="predicted"/>
<dbReference type="PANTHER" id="PTHR30093:SF47">
    <property type="entry name" value="TYPE IV PILUS NON-CORE MINOR PILIN PILE"/>
    <property type="match status" value="1"/>
</dbReference>
<protein>
    <submittedName>
        <fullName evidence="3">Type IV pilin</fullName>
    </submittedName>
</protein>
<organism evidence="3 4">
    <name type="scientific">Neptuniibacter caesariensis</name>
    <dbReference type="NCBI Taxonomy" id="207954"/>
    <lineage>
        <taxon>Bacteria</taxon>
        <taxon>Pseudomonadati</taxon>
        <taxon>Pseudomonadota</taxon>
        <taxon>Gammaproteobacteria</taxon>
        <taxon>Oceanospirillales</taxon>
        <taxon>Oceanospirillaceae</taxon>
        <taxon>Neptuniibacter</taxon>
    </lineage>
</organism>
<dbReference type="Pfam" id="PF07963">
    <property type="entry name" value="N_methyl"/>
    <property type="match status" value="1"/>
</dbReference>
<dbReference type="GO" id="GO:0015628">
    <property type="term" value="P:protein secretion by the type II secretion system"/>
    <property type="evidence" value="ECO:0007669"/>
    <property type="project" value="InterPro"/>
</dbReference>
<dbReference type="InterPro" id="IPR031982">
    <property type="entry name" value="PilE-like"/>
</dbReference>
<dbReference type="PANTHER" id="PTHR30093">
    <property type="entry name" value="GENERAL SECRETION PATHWAY PROTEIN G"/>
    <property type="match status" value="1"/>
</dbReference>
<keyword evidence="2" id="KW-0812">Transmembrane</keyword>
<keyword evidence="1" id="KW-0488">Methylation</keyword>
<gene>
    <name evidence="3" type="ORF">CSA61_01690</name>
</gene>
<dbReference type="NCBIfam" id="TIGR02532">
    <property type="entry name" value="IV_pilin_GFxxxE"/>
    <property type="match status" value="1"/>
</dbReference>
<dbReference type="PROSITE" id="PS00409">
    <property type="entry name" value="PROKAR_NTER_METHYL"/>
    <property type="match status" value="1"/>
</dbReference>
<comment type="caution">
    <text evidence="3">The sequence shown here is derived from an EMBL/GenBank/DDBJ whole genome shotgun (WGS) entry which is preliminary data.</text>
</comment>
<dbReference type="EMBL" id="PDSG01000006">
    <property type="protein sequence ID" value="PIE20461.1"/>
    <property type="molecule type" value="Genomic_DNA"/>
</dbReference>
<dbReference type="InterPro" id="IPR012902">
    <property type="entry name" value="N_methyl_site"/>
</dbReference>
<sequence length="135" mass="14571">MERNSMRNRQAGVTLIELMIVVAILGIIASIAYPSYQESVAQGNRADAQANLLSLSQHMERVFTENGSYTGAVLPYTESPRDGANKLYDLGFAASSATSYTLQATPKNGMTGDRCGNMTLTNIGQRGAADTDCWR</sequence>
<evidence type="ECO:0000313" key="4">
    <source>
        <dbReference type="Proteomes" id="UP000242733"/>
    </source>
</evidence>
<dbReference type="InterPro" id="IPR045584">
    <property type="entry name" value="Pilin-like"/>
</dbReference>
<keyword evidence="2" id="KW-1133">Transmembrane helix</keyword>
<accession>A0A2G6JAK2</accession>
<evidence type="ECO:0000256" key="2">
    <source>
        <dbReference type="SAM" id="Phobius"/>
    </source>
</evidence>
<dbReference type="AlphaFoldDB" id="A0A2G6JAK2"/>
<feature type="transmembrane region" description="Helical" evidence="2">
    <location>
        <begin position="12"/>
        <end position="33"/>
    </location>
</feature>
<dbReference type="InterPro" id="IPR000983">
    <property type="entry name" value="Bac_GSPG_pilin"/>
</dbReference>
<dbReference type="SUPFAM" id="SSF54523">
    <property type="entry name" value="Pili subunits"/>
    <property type="match status" value="1"/>
</dbReference>
<evidence type="ECO:0000256" key="1">
    <source>
        <dbReference type="ARBA" id="ARBA00022481"/>
    </source>
</evidence>